<proteinExistence type="predicted"/>
<evidence type="ECO:0000313" key="1">
    <source>
        <dbReference type="EMBL" id="SPJ26390.1"/>
    </source>
</evidence>
<dbReference type="Proteomes" id="UP000244912">
    <property type="component" value="Unassembled WGS sequence"/>
</dbReference>
<protein>
    <submittedName>
        <fullName evidence="1">Uncharacterized protein</fullName>
    </submittedName>
</protein>
<dbReference type="EMBL" id="ONZF01000019">
    <property type="protein sequence ID" value="SPJ26390.1"/>
    <property type="molecule type" value="Genomic_DNA"/>
</dbReference>
<reference evidence="2" key="1">
    <citation type="submission" date="2018-03" db="EMBL/GenBank/DDBJ databases">
        <authorList>
            <person name="Rodrigo-Torres L."/>
            <person name="Arahal R. D."/>
            <person name="Lucena T."/>
        </authorList>
    </citation>
    <scope>NUCLEOTIDE SEQUENCE [LARGE SCALE GENOMIC DNA]</scope>
    <source>
        <strain evidence="2">CECT 8504</strain>
    </source>
</reference>
<gene>
    <name evidence="1" type="ORF">PAA8504_04248</name>
</gene>
<accession>A0A2R8C1Y3</accession>
<evidence type="ECO:0000313" key="2">
    <source>
        <dbReference type="Proteomes" id="UP000244912"/>
    </source>
</evidence>
<dbReference type="RefSeq" id="WP_245897726.1">
    <property type="nucleotide sequence ID" value="NZ_ONZF01000019.1"/>
</dbReference>
<sequence length="308" mass="34908">MCNATPHMPAAAPAFPTTIHAHWAAAARKKGFEVTRRVADRYHLMLRCAACGLEHKSRLYVLTSAQPDCPHCIEARWRDAAERAGLAWIGRDPTDRHYAYYRASCGHVLHRQFTFVDRVANGECRHRCEPCQVAREEAEAQARGWQRLGPDPAGRINHRLYRHSCGHEQAIARVNMHSGRFNCAACGTGWASAPSYIYCMRFEPEGHAPLVKLGFSRDPVSRLNHQLKRRRDLQGTILRSVPMSNGHAALCEEKRLHAHLHNAHPDAIVPRDVYRRWLRIKSEIYDAELEPVILAMLDRLTAPGSDPD</sequence>
<organism evidence="1 2">
    <name type="scientific">Palleronia abyssalis</name>
    <dbReference type="NCBI Taxonomy" id="1501240"/>
    <lineage>
        <taxon>Bacteria</taxon>
        <taxon>Pseudomonadati</taxon>
        <taxon>Pseudomonadota</taxon>
        <taxon>Alphaproteobacteria</taxon>
        <taxon>Rhodobacterales</taxon>
        <taxon>Roseobacteraceae</taxon>
        <taxon>Palleronia</taxon>
    </lineage>
</organism>
<keyword evidence="2" id="KW-1185">Reference proteome</keyword>
<dbReference type="AlphaFoldDB" id="A0A2R8C1Y3"/>
<name>A0A2R8C1Y3_9RHOB</name>